<evidence type="ECO:0000313" key="5">
    <source>
        <dbReference type="Proteomes" id="UP000010119"/>
    </source>
</evidence>
<dbReference type="InterPro" id="IPR036908">
    <property type="entry name" value="RlpA-like_sf"/>
</dbReference>
<dbReference type="EMBL" id="ACCR02000002">
    <property type="protein sequence ID" value="EFI84944.1"/>
    <property type="molecule type" value="Genomic_DNA"/>
</dbReference>
<dbReference type="eggNOG" id="COG3584">
    <property type="taxonomic scope" value="Bacteria"/>
</dbReference>
<keyword evidence="1" id="KW-0732">Signal</keyword>
<dbReference type="InterPro" id="IPR011098">
    <property type="entry name" value="G5_dom"/>
</dbReference>
<dbReference type="PANTHER" id="PTHR39160:SF4">
    <property type="entry name" value="RESUSCITATION-PROMOTING FACTOR RPFB"/>
    <property type="match status" value="1"/>
</dbReference>
<dbReference type="PROSITE" id="PS51109">
    <property type="entry name" value="G5"/>
    <property type="match status" value="1"/>
</dbReference>
<dbReference type="SUPFAM" id="SSF50685">
    <property type="entry name" value="Barwin-like endoglucanases"/>
    <property type="match status" value="1"/>
</dbReference>
<dbReference type="GO" id="GO:0009254">
    <property type="term" value="P:peptidoglycan turnover"/>
    <property type="evidence" value="ECO:0007669"/>
    <property type="project" value="InterPro"/>
</dbReference>
<dbReference type="AlphaFoldDB" id="D7UUL8"/>
<proteinExistence type="predicted"/>
<dbReference type="InterPro" id="IPR007137">
    <property type="entry name" value="DUF348"/>
</dbReference>
<dbReference type="GO" id="GO:0004553">
    <property type="term" value="F:hydrolase activity, hydrolyzing O-glycosyl compounds"/>
    <property type="evidence" value="ECO:0007669"/>
    <property type="project" value="InterPro"/>
</dbReference>
<dbReference type="Gene3D" id="2.40.40.10">
    <property type="entry name" value="RlpA-like domain"/>
    <property type="match status" value="1"/>
</dbReference>
<evidence type="ECO:0000259" key="3">
    <source>
        <dbReference type="PROSITE" id="PS51109"/>
    </source>
</evidence>
<keyword evidence="5" id="KW-1185">Reference proteome</keyword>
<dbReference type="CDD" id="cd22786">
    <property type="entry name" value="DPBB_YuiC-like"/>
    <property type="match status" value="1"/>
</dbReference>
<accession>D7UUL8</accession>
<protein>
    <submittedName>
        <fullName evidence="4">3D domain protein</fullName>
    </submittedName>
</protein>
<reference evidence="4" key="1">
    <citation type="submission" date="2010-06" db="EMBL/GenBank/DDBJ databases">
        <authorList>
            <person name="Muzny D."/>
            <person name="Qin X."/>
            <person name="Buhay C."/>
            <person name="Dugan-Rocha S."/>
            <person name="Ding Y."/>
            <person name="Chen G."/>
            <person name="Hawes A."/>
            <person name="Holder M."/>
            <person name="Jhangiani S."/>
            <person name="Johnson A."/>
            <person name="Khan Z."/>
            <person name="Li Z."/>
            <person name="Liu W."/>
            <person name="Liu X."/>
            <person name="Perez L."/>
            <person name="Shen H."/>
            <person name="Wang Q."/>
            <person name="Watt J."/>
            <person name="Xi L."/>
            <person name="Xin Y."/>
            <person name="Zhou J."/>
            <person name="Deng J."/>
            <person name="Jiang H."/>
            <person name="Liu Y."/>
            <person name="Qu J."/>
            <person name="Song X.-Z."/>
            <person name="Zhang L."/>
            <person name="Villasana D."/>
            <person name="Johnson A."/>
            <person name="Liu J."/>
            <person name="Liyanage D."/>
            <person name="Lorensuhewa L."/>
            <person name="Robinson T."/>
            <person name="Song A."/>
            <person name="Song B.-B."/>
            <person name="Dinh H."/>
            <person name="Thornton R."/>
            <person name="Coyle M."/>
            <person name="Francisco L."/>
            <person name="Jackson L."/>
            <person name="Javaid M."/>
            <person name="Korchina V."/>
            <person name="Kovar C."/>
            <person name="Mata R."/>
            <person name="Mathew T."/>
            <person name="Ngo R."/>
            <person name="Nguyen L."/>
            <person name="Nguyen N."/>
            <person name="Okwuonu G."/>
            <person name="Ongeri F."/>
            <person name="Pham C."/>
            <person name="Simmons D."/>
            <person name="Wilczek-Boney K."/>
            <person name="Hale W."/>
            <person name="Jakkamsetti A."/>
            <person name="Pham P."/>
            <person name="Ruth R."/>
            <person name="San Lucas F."/>
            <person name="Warren J."/>
            <person name="Zhang J."/>
            <person name="Zhao Z."/>
            <person name="Zhou C."/>
            <person name="Zhu D."/>
            <person name="Lee S."/>
            <person name="Bess C."/>
            <person name="Blankenburg K."/>
            <person name="Forbes L."/>
            <person name="Fu Q."/>
            <person name="Gubbala S."/>
            <person name="Hirani K."/>
            <person name="Jayaseelan J.C."/>
            <person name="Lara F."/>
            <person name="Munidasa M."/>
            <person name="Palculict T."/>
            <person name="Patil S."/>
            <person name="Pu L.-L."/>
            <person name="Saada N."/>
            <person name="Tang L."/>
            <person name="Weissenberger G."/>
            <person name="Zhu Y."/>
            <person name="Hemphill L."/>
            <person name="Shang Y."/>
            <person name="Youmans B."/>
            <person name="Ayvaz T."/>
            <person name="Ross M."/>
            <person name="Santibanez J."/>
            <person name="Aqrawi P."/>
            <person name="Gross S."/>
            <person name="Joshi V."/>
            <person name="Fowler G."/>
            <person name="Nazareth L."/>
            <person name="Reid J."/>
            <person name="Worley K."/>
            <person name="Petrosino J."/>
            <person name="Highlander S."/>
            <person name="Gibbs R."/>
        </authorList>
    </citation>
    <scope>NUCLEOTIDE SEQUENCE [LARGE SCALE GENOMIC DNA]</scope>
    <source>
        <strain evidence="4">DSM 20601</strain>
    </source>
</reference>
<dbReference type="Proteomes" id="UP000010119">
    <property type="component" value="Unassembled WGS sequence"/>
</dbReference>
<dbReference type="HOGENOM" id="CLU_036884_0_1_9"/>
<dbReference type="Pfam" id="PF03990">
    <property type="entry name" value="DUF348"/>
    <property type="match status" value="3"/>
</dbReference>
<sequence length="411" mass="44782">MKGEKYMTKESSNSIAQLSKWKLPVLIVGFVIVIALVFYFIYEGTKKDVIIFNAGDKMETSTHAATVQEVLAEKGIHVGAHDAVSPVKNAALKDGMEIDYKEAKKLTIDDNDKKRTVWTTKDNVGEVLKEENITTSNHDAVSADAGTTVKNGMLIKIDRAVALTLVLGTKKQKTWTTADNVADFMQEKSIRLANADTVSPAKTADIKANMKIKVTHFSNKVREKLVTVGYKTIYKNDDSLLKGEEKVKIAGKEGKKRIRYRLTLKNGKLHKKAILTEKMESDKRDKIVLRGTKVKPKLANKPIKSKNVPVTNLNAKPEQASSGKTIRVSSTAYTGGGVTATGIHLQGGSKVIAVDPSVIPLGSRVWVEGYGEAIAGDTGGAIKGNKIDVYFSSSAACYSWGNRTVTIKILN</sequence>
<keyword evidence="2" id="KW-0812">Transmembrane</keyword>
<dbReference type="Pfam" id="PF07501">
    <property type="entry name" value="G5"/>
    <property type="match status" value="1"/>
</dbReference>
<keyword evidence="2" id="KW-1133">Transmembrane helix</keyword>
<name>D7UUL8_LISGR</name>
<evidence type="ECO:0000256" key="2">
    <source>
        <dbReference type="SAM" id="Phobius"/>
    </source>
</evidence>
<dbReference type="InterPro" id="IPR051933">
    <property type="entry name" value="Resuscitation_pf_RpfB"/>
</dbReference>
<gene>
    <name evidence="4" type="ORF">HMPREF0556_10143</name>
</gene>
<evidence type="ECO:0000313" key="4">
    <source>
        <dbReference type="EMBL" id="EFI84944.1"/>
    </source>
</evidence>
<feature type="transmembrane region" description="Helical" evidence="2">
    <location>
        <begin position="21"/>
        <end position="42"/>
    </location>
</feature>
<dbReference type="eggNOG" id="COG3583">
    <property type="taxonomic scope" value="Bacteria"/>
</dbReference>
<dbReference type="SMART" id="SM01208">
    <property type="entry name" value="G5"/>
    <property type="match status" value="1"/>
</dbReference>
<keyword evidence="2" id="KW-0472">Membrane</keyword>
<comment type="caution">
    <text evidence="4">The sequence shown here is derived from an EMBL/GenBank/DDBJ whole genome shotgun (WGS) entry which is preliminary data.</text>
</comment>
<dbReference type="Pfam" id="PF06725">
    <property type="entry name" value="3D"/>
    <property type="match status" value="1"/>
</dbReference>
<dbReference type="STRING" id="525367.HMPREF0556_10143"/>
<dbReference type="InterPro" id="IPR010611">
    <property type="entry name" value="3D_dom"/>
</dbReference>
<evidence type="ECO:0000256" key="1">
    <source>
        <dbReference type="ARBA" id="ARBA00022729"/>
    </source>
</evidence>
<dbReference type="GO" id="GO:0019867">
    <property type="term" value="C:outer membrane"/>
    <property type="evidence" value="ECO:0007669"/>
    <property type="project" value="InterPro"/>
</dbReference>
<feature type="domain" description="G5" evidence="3">
    <location>
        <begin position="214"/>
        <end position="294"/>
    </location>
</feature>
<dbReference type="Gene3D" id="2.20.230.10">
    <property type="entry name" value="Resuscitation-promoting factor rpfb"/>
    <property type="match status" value="1"/>
</dbReference>
<organism evidence="4 5">
    <name type="scientific">Listeria grayi DSM 20601</name>
    <dbReference type="NCBI Taxonomy" id="525367"/>
    <lineage>
        <taxon>Bacteria</taxon>
        <taxon>Bacillati</taxon>
        <taxon>Bacillota</taxon>
        <taxon>Bacilli</taxon>
        <taxon>Bacillales</taxon>
        <taxon>Listeriaceae</taxon>
        <taxon>Listeria</taxon>
    </lineage>
</organism>
<dbReference type="PANTHER" id="PTHR39160">
    <property type="entry name" value="CELL WALL-BINDING PROTEIN YOCH"/>
    <property type="match status" value="1"/>
</dbReference>